<reference evidence="2 3" key="1">
    <citation type="submission" date="2016-06" db="EMBL/GenBank/DDBJ databases">
        <title>Draft genome of Moraxella atlantae CCUG 59586.</title>
        <authorList>
            <person name="Salva-Serra F."/>
            <person name="Engstrom-Jakobsson H."/>
            <person name="Thorell K."/>
            <person name="Gonzales-Siles L."/>
            <person name="Karlsson R."/>
            <person name="Boulund F."/>
            <person name="Engstrand L."/>
            <person name="Kristiansson E."/>
            <person name="Moore E."/>
        </authorList>
    </citation>
    <scope>NUCLEOTIDE SEQUENCE [LARGE SCALE GENOMIC DNA]</scope>
    <source>
        <strain evidence="2 3">CCUG 59586</strain>
    </source>
</reference>
<dbReference type="RefSeq" id="WP_067338632.1">
    <property type="nucleotide sequence ID" value="NZ_LZNA01000069.1"/>
</dbReference>
<dbReference type="InterPro" id="IPR027417">
    <property type="entry name" value="P-loop_NTPase"/>
</dbReference>
<comment type="caution">
    <text evidence="2">The sequence shown here is derived from an EMBL/GenBank/DDBJ whole genome shotgun (WGS) entry which is preliminary data.</text>
</comment>
<dbReference type="PANTHER" id="PTHR37291">
    <property type="entry name" value="5-METHYLCYTOSINE-SPECIFIC RESTRICTION ENZYME B"/>
    <property type="match status" value="1"/>
</dbReference>
<dbReference type="Proteomes" id="UP000092616">
    <property type="component" value="Unassembled WGS sequence"/>
</dbReference>
<name>A0A1B8Q9P0_9GAMM</name>
<evidence type="ECO:0000313" key="2">
    <source>
        <dbReference type="EMBL" id="OBX75828.1"/>
    </source>
</evidence>
<dbReference type="SMART" id="SM00382">
    <property type="entry name" value="AAA"/>
    <property type="match status" value="1"/>
</dbReference>
<keyword evidence="2" id="KW-0378">Hydrolase</keyword>
<dbReference type="Gene3D" id="3.40.50.300">
    <property type="entry name" value="P-loop containing nucleotide triphosphate hydrolases"/>
    <property type="match status" value="1"/>
</dbReference>
<dbReference type="GO" id="GO:0016887">
    <property type="term" value="F:ATP hydrolysis activity"/>
    <property type="evidence" value="ECO:0007669"/>
    <property type="project" value="InterPro"/>
</dbReference>
<evidence type="ECO:0000313" key="3">
    <source>
        <dbReference type="Proteomes" id="UP000092616"/>
    </source>
</evidence>
<dbReference type="PANTHER" id="PTHR37291:SF1">
    <property type="entry name" value="TYPE IV METHYL-DIRECTED RESTRICTION ENZYME ECOKMCRB SUBUNIT"/>
    <property type="match status" value="1"/>
</dbReference>
<evidence type="ECO:0000259" key="1">
    <source>
        <dbReference type="SMART" id="SM00382"/>
    </source>
</evidence>
<dbReference type="InterPro" id="IPR052934">
    <property type="entry name" value="Methyl-DNA_Rec/Restrict_Enz"/>
</dbReference>
<dbReference type="GO" id="GO:0004519">
    <property type="term" value="F:endonuclease activity"/>
    <property type="evidence" value="ECO:0007669"/>
    <property type="project" value="UniProtKB-KW"/>
</dbReference>
<feature type="domain" description="AAA+ ATPase" evidence="1">
    <location>
        <begin position="46"/>
        <end position="347"/>
    </location>
</feature>
<keyword evidence="3" id="KW-1185">Reference proteome</keyword>
<organism evidence="2 3">
    <name type="scientific">Faucicola atlantae</name>
    <dbReference type="NCBI Taxonomy" id="34059"/>
    <lineage>
        <taxon>Bacteria</taxon>
        <taxon>Pseudomonadati</taxon>
        <taxon>Pseudomonadota</taxon>
        <taxon>Gammaproteobacteria</taxon>
        <taxon>Moraxellales</taxon>
        <taxon>Moraxellaceae</taxon>
        <taxon>Faucicola</taxon>
    </lineage>
</organism>
<dbReference type="AlphaFoldDB" id="A0A1B8Q9P0"/>
<accession>A0A1B8Q9P0</accession>
<dbReference type="SUPFAM" id="SSF52540">
    <property type="entry name" value="P-loop containing nucleoside triphosphate hydrolases"/>
    <property type="match status" value="1"/>
</dbReference>
<proteinExistence type="predicted"/>
<dbReference type="Pfam" id="PF07728">
    <property type="entry name" value="AAA_5"/>
    <property type="match status" value="1"/>
</dbReference>
<dbReference type="EMBL" id="LZNA01000069">
    <property type="protein sequence ID" value="OBX75828.1"/>
    <property type="molecule type" value="Genomic_DNA"/>
</dbReference>
<sequence>MTADSFALAHTQAHLSPEREIAQSDLGRAALGLSDLAWDITDGTRPPYNVIFTGVAGSGKTYRLQQLARAYSETRPPADRAALLDALVGQLSWRELLCLVFLQQAQQGKTLLKVPELTSHPFFVAKAAQNQRQNNLSNTAWSVLMIHSSKDSATVRYSQRAAQAFFDKDQGSSWFLLPESIPLLADLQTQLDDYQTTLKQATVTTIERFCLVSFHPAYGYDEFVEGIRPQMGANGHMAYEIRVGAFLQLCDQAAADPTHRYAMLIDEINRANVARVFGELLSLIEPSKRLGMPDAMQVQLAYSGKPFGVPRNVDIYATMNTQDHTLVPLDLAMRRRFRFVTCLPQPQLLGTVMSAGGAQVELSRLLAALNTKISQLLGADSQLGHSFLWQIDSMADLAAAFSQVIIPQLAHVCGQQGELLQAILGGQIIELLPTGQTQGVSGGFGYLPTSNVTRFCIHQHALYDAATYQAIYADD</sequence>
<protein>
    <submittedName>
        <fullName evidence="2">Endonuclease</fullName>
    </submittedName>
</protein>
<dbReference type="InterPro" id="IPR003593">
    <property type="entry name" value="AAA+_ATPase"/>
</dbReference>
<dbReference type="GO" id="GO:0005524">
    <property type="term" value="F:ATP binding"/>
    <property type="evidence" value="ECO:0007669"/>
    <property type="project" value="InterPro"/>
</dbReference>
<gene>
    <name evidence="2" type="ORF">A9306_02030</name>
</gene>
<keyword evidence="2" id="KW-0540">Nuclease</keyword>
<dbReference type="InterPro" id="IPR011704">
    <property type="entry name" value="ATPase_dyneun-rel_AAA"/>
</dbReference>
<keyword evidence="2" id="KW-0255">Endonuclease</keyword>